<dbReference type="RefSeq" id="WP_021430030.1">
    <property type="nucleotide sequence ID" value="NZ_BROK01000016.1"/>
</dbReference>
<feature type="domain" description="HTH hxlR-type" evidence="4">
    <location>
        <begin position="25"/>
        <end position="123"/>
    </location>
</feature>
<organism evidence="5 8">
    <name type="scientific">Paraclostridium bifermentans</name>
    <name type="common">Clostridium bifermentans</name>
    <dbReference type="NCBI Taxonomy" id="1490"/>
    <lineage>
        <taxon>Bacteria</taxon>
        <taxon>Bacillati</taxon>
        <taxon>Bacillota</taxon>
        <taxon>Clostridia</taxon>
        <taxon>Peptostreptococcales</taxon>
        <taxon>Peptostreptococcaceae</taxon>
        <taxon>Paraclostridium</taxon>
    </lineage>
</organism>
<dbReference type="Gene3D" id="1.10.10.10">
    <property type="entry name" value="Winged helix-like DNA-binding domain superfamily/Winged helix DNA-binding domain"/>
    <property type="match status" value="1"/>
</dbReference>
<evidence type="ECO:0000313" key="7">
    <source>
        <dbReference type="Proteomes" id="UP000326961"/>
    </source>
</evidence>
<evidence type="ECO:0000313" key="8">
    <source>
        <dbReference type="Proteomes" id="UP000573963"/>
    </source>
</evidence>
<evidence type="ECO:0000313" key="6">
    <source>
        <dbReference type="EMBL" id="QEZ69887.1"/>
    </source>
</evidence>
<dbReference type="EMBL" id="JABAFD010000001">
    <property type="protein sequence ID" value="NME07923.1"/>
    <property type="molecule type" value="Genomic_DNA"/>
</dbReference>
<evidence type="ECO:0000256" key="2">
    <source>
        <dbReference type="ARBA" id="ARBA00023125"/>
    </source>
</evidence>
<reference evidence="5 8" key="2">
    <citation type="submission" date="2020-04" db="EMBL/GenBank/DDBJ databases">
        <authorList>
            <person name="Hitch T.C.A."/>
            <person name="Wylensek D."/>
            <person name="Clavel T."/>
        </authorList>
    </citation>
    <scope>NUCLEOTIDE SEQUENCE [LARGE SCALE GENOMIC DNA]</scope>
    <source>
        <strain evidence="5 8">Med78_4-601-WT-2</strain>
    </source>
</reference>
<gene>
    <name evidence="6" type="ORF">D4A35_13715</name>
    <name evidence="5" type="ORF">HF875_00255</name>
</gene>
<reference evidence="6 7" key="1">
    <citation type="submission" date="2018-09" db="EMBL/GenBank/DDBJ databases">
        <title>A clostridial neurotoxin that targets Anopheles mosquitoes.</title>
        <authorList>
            <person name="Contreras E."/>
            <person name="Masuyer G."/>
            <person name="Qureshi N."/>
            <person name="Chawla S."/>
            <person name="Lim H.L."/>
            <person name="Chen J."/>
            <person name="Stenmark P."/>
            <person name="Gill S."/>
        </authorList>
    </citation>
    <scope>NUCLEOTIDE SEQUENCE [LARGE SCALE GENOMIC DNA]</scope>
    <source>
        <strain evidence="6 7">Cbm</strain>
    </source>
</reference>
<evidence type="ECO:0000256" key="3">
    <source>
        <dbReference type="ARBA" id="ARBA00023163"/>
    </source>
</evidence>
<keyword evidence="2" id="KW-0238">DNA-binding</keyword>
<keyword evidence="1" id="KW-0805">Transcription regulation</keyword>
<dbReference type="AlphaFoldDB" id="A0A1X2JJ50"/>
<protein>
    <submittedName>
        <fullName evidence="5 6">Transcriptional regulator</fullName>
    </submittedName>
</protein>
<sequence length="131" mass="15512">MKIQLEVQDHSKCHMNERCNKYEMCPINLVHKIISGKWKILILWYLMPNPLRFSDLRRKLPDVTQKMLTQQLRSLESHNLVYRKVYPVVPPKVEYGLTECGEKLIPVLESMYSYGVDYLQDNSLDSLKLDK</sequence>
<dbReference type="SUPFAM" id="SSF46785">
    <property type="entry name" value="Winged helix' DNA-binding domain"/>
    <property type="match status" value="1"/>
</dbReference>
<evidence type="ECO:0000259" key="4">
    <source>
        <dbReference type="PROSITE" id="PS51118"/>
    </source>
</evidence>
<dbReference type="Proteomes" id="UP000326961">
    <property type="component" value="Chromosome"/>
</dbReference>
<dbReference type="InterPro" id="IPR036388">
    <property type="entry name" value="WH-like_DNA-bd_sf"/>
</dbReference>
<dbReference type="Pfam" id="PF01638">
    <property type="entry name" value="HxlR"/>
    <property type="match status" value="1"/>
</dbReference>
<dbReference type="EMBL" id="CP032452">
    <property type="protein sequence ID" value="QEZ69887.1"/>
    <property type="molecule type" value="Genomic_DNA"/>
</dbReference>
<name>A0A1X2JJ50_PARBF</name>
<dbReference type="GeneID" id="67473683"/>
<accession>A0A1X2JJ50</accession>
<dbReference type="InterPro" id="IPR036390">
    <property type="entry name" value="WH_DNA-bd_sf"/>
</dbReference>
<dbReference type="eggNOG" id="COG1733">
    <property type="taxonomic scope" value="Bacteria"/>
</dbReference>
<dbReference type="InterPro" id="IPR011991">
    <property type="entry name" value="ArsR-like_HTH"/>
</dbReference>
<evidence type="ECO:0000313" key="5">
    <source>
        <dbReference type="EMBL" id="NME07923.1"/>
    </source>
</evidence>
<dbReference type="PANTHER" id="PTHR33204">
    <property type="entry name" value="TRANSCRIPTIONAL REGULATOR, MARR FAMILY"/>
    <property type="match status" value="1"/>
</dbReference>
<dbReference type="CDD" id="cd00090">
    <property type="entry name" value="HTH_ARSR"/>
    <property type="match status" value="1"/>
</dbReference>
<dbReference type="InterPro" id="IPR002577">
    <property type="entry name" value="HTH_HxlR"/>
</dbReference>
<dbReference type="GO" id="GO:0003677">
    <property type="term" value="F:DNA binding"/>
    <property type="evidence" value="ECO:0007669"/>
    <property type="project" value="UniProtKB-KW"/>
</dbReference>
<evidence type="ECO:0000256" key="1">
    <source>
        <dbReference type="ARBA" id="ARBA00023015"/>
    </source>
</evidence>
<dbReference type="PROSITE" id="PS51118">
    <property type="entry name" value="HTH_HXLR"/>
    <property type="match status" value="1"/>
</dbReference>
<dbReference type="Proteomes" id="UP000573963">
    <property type="component" value="Unassembled WGS sequence"/>
</dbReference>
<dbReference type="STRING" id="1490.B2H97_08155"/>
<dbReference type="PANTHER" id="PTHR33204:SF29">
    <property type="entry name" value="TRANSCRIPTIONAL REGULATOR"/>
    <property type="match status" value="1"/>
</dbReference>
<keyword evidence="3" id="KW-0804">Transcription</keyword>
<proteinExistence type="predicted"/>